<feature type="domain" description="Dihydroneopterin aldolase/epimerase" evidence="7">
    <location>
        <begin position="4"/>
        <end position="116"/>
    </location>
</feature>
<keyword evidence="5 6" id="KW-0456">Lyase</keyword>
<protein>
    <recommendedName>
        <fullName evidence="6">7,8-dihydroneopterin aldolase</fullName>
        <ecNumber evidence="6">4.1.2.25</ecNumber>
    </recommendedName>
</protein>
<comment type="similarity">
    <text evidence="3 6">Belongs to the DHNA family.</text>
</comment>
<evidence type="ECO:0000256" key="6">
    <source>
        <dbReference type="RuleBase" id="RU362079"/>
    </source>
</evidence>
<reference evidence="8 9" key="1">
    <citation type="submission" date="2016-10" db="EMBL/GenBank/DDBJ databases">
        <authorList>
            <person name="de Groot N.N."/>
        </authorList>
    </citation>
    <scope>NUCLEOTIDE SEQUENCE [LARGE SCALE GENOMIC DNA]</scope>
    <source>
        <strain evidence="8 9">DSM 19886</strain>
    </source>
</reference>
<dbReference type="SMART" id="SM00905">
    <property type="entry name" value="FolB"/>
    <property type="match status" value="1"/>
</dbReference>
<evidence type="ECO:0000256" key="4">
    <source>
        <dbReference type="ARBA" id="ARBA00022909"/>
    </source>
</evidence>
<sequence length="120" mass="13472">MGKIKIKNIRVFAHHGCLKEETAIGSEYSVDVGIRSNLSKASFSDKLADTVDYVHINRIVKEEMKLPSKLLEHVARRILERMLSELTNIIEAEVSVSKLNPPINGDVEMVSVILNTKDLE</sequence>
<dbReference type="RefSeq" id="WP_089895523.1">
    <property type="nucleotide sequence ID" value="NZ_FNGV01000021.1"/>
</dbReference>
<evidence type="ECO:0000256" key="5">
    <source>
        <dbReference type="ARBA" id="ARBA00023239"/>
    </source>
</evidence>
<dbReference type="STRING" id="192904.SAMN04488514_1213"/>
<evidence type="ECO:0000256" key="1">
    <source>
        <dbReference type="ARBA" id="ARBA00001353"/>
    </source>
</evidence>
<dbReference type="PANTHER" id="PTHR42844">
    <property type="entry name" value="DIHYDRONEOPTERIN ALDOLASE 1-RELATED"/>
    <property type="match status" value="1"/>
</dbReference>
<dbReference type="NCBIfam" id="TIGR00526">
    <property type="entry name" value="folB_dom"/>
    <property type="match status" value="1"/>
</dbReference>
<comment type="pathway">
    <text evidence="2 6">Cofactor biosynthesis; tetrahydrofolate biosynthesis; 2-amino-4-hydroxy-6-hydroxymethyl-7,8-dihydropteridine diphosphate from 7,8-dihydroneopterin triphosphate: step 3/4.</text>
</comment>
<name>A0A1G9Y5Y9_9FLAO</name>
<dbReference type="EMBL" id="FNGV01000021">
    <property type="protein sequence ID" value="SDN04552.1"/>
    <property type="molecule type" value="Genomic_DNA"/>
</dbReference>
<dbReference type="PANTHER" id="PTHR42844:SF1">
    <property type="entry name" value="DIHYDRONEOPTERIN ALDOLASE 1-RELATED"/>
    <property type="match status" value="1"/>
</dbReference>
<comment type="function">
    <text evidence="6">Catalyzes the conversion of 7,8-dihydroneopterin to 6-hydroxymethyl-7,8-dihydropterin.</text>
</comment>
<dbReference type="InterPro" id="IPR006157">
    <property type="entry name" value="FolB_dom"/>
</dbReference>
<keyword evidence="4 6" id="KW-0289">Folate biosynthesis</keyword>
<dbReference type="InterPro" id="IPR043133">
    <property type="entry name" value="GTP-CH-I_C/QueF"/>
</dbReference>
<dbReference type="GO" id="GO:0005737">
    <property type="term" value="C:cytoplasm"/>
    <property type="evidence" value="ECO:0007669"/>
    <property type="project" value="TreeGrafter"/>
</dbReference>
<dbReference type="SUPFAM" id="SSF55620">
    <property type="entry name" value="Tetrahydrobiopterin biosynthesis enzymes-like"/>
    <property type="match status" value="1"/>
</dbReference>
<organism evidence="8 9">
    <name type="scientific">Kriegella aquimaris</name>
    <dbReference type="NCBI Taxonomy" id="192904"/>
    <lineage>
        <taxon>Bacteria</taxon>
        <taxon>Pseudomonadati</taxon>
        <taxon>Bacteroidota</taxon>
        <taxon>Flavobacteriia</taxon>
        <taxon>Flavobacteriales</taxon>
        <taxon>Flavobacteriaceae</taxon>
        <taxon>Kriegella</taxon>
    </lineage>
</organism>
<dbReference type="UniPathway" id="UPA00077">
    <property type="reaction ID" value="UER00154"/>
</dbReference>
<keyword evidence="9" id="KW-1185">Reference proteome</keyword>
<dbReference type="GO" id="GO:0004150">
    <property type="term" value="F:dihydroneopterin aldolase activity"/>
    <property type="evidence" value="ECO:0007669"/>
    <property type="project" value="UniProtKB-UniRule"/>
</dbReference>
<dbReference type="Gene3D" id="3.30.1130.10">
    <property type="match status" value="1"/>
</dbReference>
<evidence type="ECO:0000313" key="8">
    <source>
        <dbReference type="EMBL" id="SDN04552.1"/>
    </source>
</evidence>
<accession>A0A1G9Y5Y9</accession>
<dbReference type="GO" id="GO:0046656">
    <property type="term" value="P:folic acid biosynthetic process"/>
    <property type="evidence" value="ECO:0007669"/>
    <property type="project" value="UniProtKB-UniRule"/>
</dbReference>
<dbReference type="Pfam" id="PF02152">
    <property type="entry name" value="FolB"/>
    <property type="match status" value="1"/>
</dbReference>
<dbReference type="EC" id="4.1.2.25" evidence="6"/>
<dbReference type="OrthoDB" id="9803748at2"/>
<evidence type="ECO:0000259" key="7">
    <source>
        <dbReference type="SMART" id="SM00905"/>
    </source>
</evidence>
<dbReference type="Proteomes" id="UP000199440">
    <property type="component" value="Unassembled WGS sequence"/>
</dbReference>
<evidence type="ECO:0000313" key="9">
    <source>
        <dbReference type="Proteomes" id="UP000199440"/>
    </source>
</evidence>
<comment type="catalytic activity">
    <reaction evidence="1 6">
        <text>7,8-dihydroneopterin = 6-hydroxymethyl-7,8-dihydropterin + glycolaldehyde</text>
        <dbReference type="Rhea" id="RHEA:10540"/>
        <dbReference type="ChEBI" id="CHEBI:17001"/>
        <dbReference type="ChEBI" id="CHEBI:17071"/>
        <dbReference type="ChEBI" id="CHEBI:44841"/>
        <dbReference type="EC" id="4.1.2.25"/>
    </reaction>
</comment>
<dbReference type="GO" id="GO:0046654">
    <property type="term" value="P:tetrahydrofolate biosynthetic process"/>
    <property type="evidence" value="ECO:0007669"/>
    <property type="project" value="UniProtKB-UniRule"/>
</dbReference>
<proteinExistence type="inferred from homology"/>
<evidence type="ECO:0000256" key="3">
    <source>
        <dbReference type="ARBA" id="ARBA00005708"/>
    </source>
</evidence>
<dbReference type="NCBIfam" id="TIGR00525">
    <property type="entry name" value="folB"/>
    <property type="match status" value="1"/>
</dbReference>
<gene>
    <name evidence="8" type="ORF">SAMN04488514_1213</name>
</gene>
<dbReference type="InterPro" id="IPR006156">
    <property type="entry name" value="Dihydroneopterin_aldolase"/>
</dbReference>
<evidence type="ECO:0000256" key="2">
    <source>
        <dbReference type="ARBA" id="ARBA00005013"/>
    </source>
</evidence>
<dbReference type="AlphaFoldDB" id="A0A1G9Y5Y9"/>